<dbReference type="GO" id="GO:0005840">
    <property type="term" value="C:ribosome"/>
    <property type="evidence" value="ECO:0007669"/>
    <property type="project" value="UniProtKB-KW"/>
</dbReference>
<protein>
    <submittedName>
        <fullName evidence="5">30S ribosomal protein THX</fullName>
    </submittedName>
</protein>
<keyword evidence="3" id="KW-0687">Ribonucleoprotein</keyword>
<evidence type="ECO:0000256" key="4">
    <source>
        <dbReference type="SAM" id="MobiDB-lite"/>
    </source>
</evidence>
<feature type="compositionally biased region" description="Basic residues" evidence="4">
    <location>
        <begin position="1"/>
        <end position="13"/>
    </location>
</feature>
<dbReference type="EMBL" id="DSWI01000009">
    <property type="protein sequence ID" value="HFG19561.1"/>
    <property type="molecule type" value="Genomic_DNA"/>
</dbReference>
<feature type="region of interest" description="Disordered" evidence="4">
    <location>
        <begin position="1"/>
        <end position="26"/>
    </location>
</feature>
<evidence type="ECO:0000256" key="3">
    <source>
        <dbReference type="ARBA" id="ARBA00023274"/>
    </source>
</evidence>
<keyword evidence="2 5" id="KW-0689">Ribosomal protein</keyword>
<evidence type="ECO:0000256" key="2">
    <source>
        <dbReference type="ARBA" id="ARBA00022980"/>
    </source>
</evidence>
<comment type="similarity">
    <text evidence="1">Belongs to the bacterial ribosomal protein bTHX family.</text>
</comment>
<accession>A0A7C3HQL7</accession>
<dbReference type="RefSeq" id="WP_114799484.1">
    <property type="nucleotide sequence ID" value="NZ_JBKBUW010000005.1"/>
</dbReference>
<evidence type="ECO:0000313" key="5">
    <source>
        <dbReference type="EMBL" id="HFG19561.1"/>
    </source>
</evidence>
<dbReference type="InterPro" id="IPR030826">
    <property type="entry name" value="Ribosomal_bTHX/bTHXc/bTHXm"/>
</dbReference>
<reference evidence="5" key="1">
    <citation type="journal article" date="2020" name="mSystems">
        <title>Genome- and Community-Level Interaction Insights into Carbon Utilization and Element Cycling Functions of Hydrothermarchaeota in Hydrothermal Sediment.</title>
        <authorList>
            <person name="Zhou Z."/>
            <person name="Liu Y."/>
            <person name="Xu W."/>
            <person name="Pan J."/>
            <person name="Luo Z.H."/>
            <person name="Li M."/>
        </authorList>
    </citation>
    <scope>NUCLEOTIDE SEQUENCE [LARGE SCALE GENOMIC DNA]</scope>
    <source>
        <strain evidence="5">SpSt-524</strain>
    </source>
</reference>
<gene>
    <name evidence="5" type="ORF">ENS82_02430</name>
</gene>
<dbReference type="AlphaFoldDB" id="A0A7C3HQL7"/>
<dbReference type="InterPro" id="IPR031414">
    <property type="entry name" value="Ribosomal_bTHX"/>
</dbReference>
<sequence>MGKGDRRTRRGKIFRGSYGKYRPRKK</sequence>
<evidence type="ECO:0000256" key="1">
    <source>
        <dbReference type="ARBA" id="ARBA00010834"/>
    </source>
</evidence>
<name>A0A7C3HQL7_MEIRU</name>
<proteinExistence type="inferred from homology"/>
<dbReference type="GO" id="GO:1990904">
    <property type="term" value="C:ribonucleoprotein complex"/>
    <property type="evidence" value="ECO:0007669"/>
    <property type="project" value="UniProtKB-KW"/>
</dbReference>
<comment type="caution">
    <text evidence="5">The sequence shown here is derived from an EMBL/GenBank/DDBJ whole genome shotgun (WGS) entry which is preliminary data.</text>
</comment>
<organism evidence="5">
    <name type="scientific">Meiothermus ruber</name>
    <dbReference type="NCBI Taxonomy" id="277"/>
    <lineage>
        <taxon>Bacteria</taxon>
        <taxon>Thermotogati</taxon>
        <taxon>Deinococcota</taxon>
        <taxon>Deinococci</taxon>
        <taxon>Thermales</taxon>
        <taxon>Thermaceae</taxon>
        <taxon>Meiothermus</taxon>
    </lineage>
</organism>
<dbReference type="NCBIfam" id="NF011339">
    <property type="entry name" value="PRK14753.1"/>
    <property type="match status" value="1"/>
</dbReference>
<dbReference type="NCBIfam" id="TIGR04560">
    <property type="entry name" value="ribo_THX"/>
    <property type="match status" value="1"/>
</dbReference>
<dbReference type="Pfam" id="PF17070">
    <property type="entry name" value="Thx"/>
    <property type="match status" value="1"/>
</dbReference>